<dbReference type="Proteomes" id="UP000183832">
    <property type="component" value="Unassembled WGS sequence"/>
</dbReference>
<name>A0A1J1IKN6_9DIPT</name>
<reference evidence="1" key="1">
    <citation type="submission" date="2015-04" db="EMBL/GenBank/DDBJ databases">
        <authorList>
            <person name="Syromyatnikov M.Y."/>
            <person name="Popov V.N."/>
        </authorList>
    </citation>
    <scope>NUCLEOTIDE SEQUENCE [LARGE SCALE GENOMIC DNA]</scope>
</reference>
<gene>
    <name evidence="1" type="ORF">CLUMA_CG012225</name>
</gene>
<protein>
    <submittedName>
        <fullName evidence="1">CLUMA_CG012225, isoform A</fullName>
    </submittedName>
</protein>
<evidence type="ECO:0000313" key="2">
    <source>
        <dbReference type="Proteomes" id="UP000183832"/>
    </source>
</evidence>
<accession>A0A1J1IKN6</accession>
<dbReference type="AlphaFoldDB" id="A0A1J1IKN6"/>
<proteinExistence type="predicted"/>
<sequence length="40" mass="4688">MTSALRFHVFLISYLIVVIETREFIRKISIAIDNIIQHVS</sequence>
<keyword evidence="2" id="KW-1185">Reference proteome</keyword>
<dbReference type="EMBL" id="CVRI01000048">
    <property type="protein sequence ID" value="CRK99017.1"/>
    <property type="molecule type" value="Genomic_DNA"/>
</dbReference>
<organism evidence="1 2">
    <name type="scientific">Clunio marinus</name>
    <dbReference type="NCBI Taxonomy" id="568069"/>
    <lineage>
        <taxon>Eukaryota</taxon>
        <taxon>Metazoa</taxon>
        <taxon>Ecdysozoa</taxon>
        <taxon>Arthropoda</taxon>
        <taxon>Hexapoda</taxon>
        <taxon>Insecta</taxon>
        <taxon>Pterygota</taxon>
        <taxon>Neoptera</taxon>
        <taxon>Endopterygota</taxon>
        <taxon>Diptera</taxon>
        <taxon>Nematocera</taxon>
        <taxon>Chironomoidea</taxon>
        <taxon>Chironomidae</taxon>
        <taxon>Clunio</taxon>
    </lineage>
</organism>
<evidence type="ECO:0000313" key="1">
    <source>
        <dbReference type="EMBL" id="CRK99017.1"/>
    </source>
</evidence>